<evidence type="ECO:0000313" key="2">
    <source>
        <dbReference type="Proteomes" id="UP000000305"/>
    </source>
</evidence>
<dbReference type="EMBL" id="GL732533">
    <property type="protein sequence ID" value="EFX84912.1"/>
    <property type="molecule type" value="Genomic_DNA"/>
</dbReference>
<sequence>MRSLGQLCCWSRLLIEELITHSTLFSRFEARASHHKLKICHGQFSTSQLCLWSDGAVAVKTFDQHGLKLSQPMLQVCVVAAVPAIEQSPTKPHHHRSLWKRAFLLSASQQQQQQRHIDQAFVKFGRWKRRFSSASDQLSRLSRDPKKFQPNLCSFIKKK</sequence>
<accession>E9G6C9</accession>
<gene>
    <name evidence="1" type="ORF">DAPPUDRAFT_238422</name>
</gene>
<dbReference type="Proteomes" id="UP000000305">
    <property type="component" value="Unassembled WGS sequence"/>
</dbReference>
<name>E9G6C9_DAPPU</name>
<dbReference type="AlphaFoldDB" id="E9G6C9"/>
<keyword evidence="2" id="KW-1185">Reference proteome</keyword>
<proteinExistence type="predicted"/>
<dbReference type="HOGENOM" id="CLU_1662554_0_0_1"/>
<reference evidence="1 2" key="1">
    <citation type="journal article" date="2011" name="Science">
        <title>The ecoresponsive genome of Daphnia pulex.</title>
        <authorList>
            <person name="Colbourne J.K."/>
            <person name="Pfrender M.E."/>
            <person name="Gilbert D."/>
            <person name="Thomas W.K."/>
            <person name="Tucker A."/>
            <person name="Oakley T.H."/>
            <person name="Tokishita S."/>
            <person name="Aerts A."/>
            <person name="Arnold G.J."/>
            <person name="Basu M.K."/>
            <person name="Bauer D.J."/>
            <person name="Caceres C.E."/>
            <person name="Carmel L."/>
            <person name="Casola C."/>
            <person name="Choi J.H."/>
            <person name="Detter J.C."/>
            <person name="Dong Q."/>
            <person name="Dusheyko S."/>
            <person name="Eads B.D."/>
            <person name="Frohlich T."/>
            <person name="Geiler-Samerotte K.A."/>
            <person name="Gerlach D."/>
            <person name="Hatcher P."/>
            <person name="Jogdeo S."/>
            <person name="Krijgsveld J."/>
            <person name="Kriventseva E.V."/>
            <person name="Kultz D."/>
            <person name="Laforsch C."/>
            <person name="Lindquist E."/>
            <person name="Lopez J."/>
            <person name="Manak J.R."/>
            <person name="Muller J."/>
            <person name="Pangilinan J."/>
            <person name="Patwardhan R.P."/>
            <person name="Pitluck S."/>
            <person name="Pritham E.J."/>
            <person name="Rechtsteiner A."/>
            <person name="Rho M."/>
            <person name="Rogozin I.B."/>
            <person name="Sakarya O."/>
            <person name="Salamov A."/>
            <person name="Schaack S."/>
            <person name="Shapiro H."/>
            <person name="Shiga Y."/>
            <person name="Skalitzky C."/>
            <person name="Smith Z."/>
            <person name="Souvorov A."/>
            <person name="Sung W."/>
            <person name="Tang Z."/>
            <person name="Tsuchiya D."/>
            <person name="Tu H."/>
            <person name="Vos H."/>
            <person name="Wang M."/>
            <person name="Wolf Y.I."/>
            <person name="Yamagata H."/>
            <person name="Yamada T."/>
            <person name="Ye Y."/>
            <person name="Shaw J.R."/>
            <person name="Andrews J."/>
            <person name="Crease T.J."/>
            <person name="Tang H."/>
            <person name="Lucas S.M."/>
            <person name="Robertson H.M."/>
            <person name="Bork P."/>
            <person name="Koonin E.V."/>
            <person name="Zdobnov E.M."/>
            <person name="Grigoriev I.V."/>
            <person name="Lynch M."/>
            <person name="Boore J.L."/>
        </authorList>
    </citation>
    <scope>NUCLEOTIDE SEQUENCE [LARGE SCALE GENOMIC DNA]</scope>
</reference>
<dbReference type="InParanoid" id="E9G6C9"/>
<organism evidence="1 2">
    <name type="scientific">Daphnia pulex</name>
    <name type="common">Water flea</name>
    <dbReference type="NCBI Taxonomy" id="6669"/>
    <lineage>
        <taxon>Eukaryota</taxon>
        <taxon>Metazoa</taxon>
        <taxon>Ecdysozoa</taxon>
        <taxon>Arthropoda</taxon>
        <taxon>Crustacea</taxon>
        <taxon>Branchiopoda</taxon>
        <taxon>Diplostraca</taxon>
        <taxon>Cladocera</taxon>
        <taxon>Anomopoda</taxon>
        <taxon>Daphniidae</taxon>
        <taxon>Daphnia</taxon>
    </lineage>
</organism>
<protein>
    <submittedName>
        <fullName evidence="1">Uncharacterized protein</fullName>
    </submittedName>
</protein>
<dbReference type="KEGG" id="dpx:DAPPUDRAFT_238422"/>
<evidence type="ECO:0000313" key="1">
    <source>
        <dbReference type="EMBL" id="EFX84912.1"/>
    </source>
</evidence>